<dbReference type="OrthoDB" id="409763at2759"/>
<dbReference type="EMBL" id="DS235142">
    <property type="protein sequence ID" value="EEB12472.1"/>
    <property type="molecule type" value="Genomic_DNA"/>
</dbReference>
<dbReference type="Pfam" id="PF00378">
    <property type="entry name" value="ECH_1"/>
    <property type="match status" value="1"/>
</dbReference>
<dbReference type="CDD" id="cd06558">
    <property type="entry name" value="crotonase-like"/>
    <property type="match status" value="1"/>
</dbReference>
<dbReference type="VEuPathDB" id="VectorBase:PHUM182320"/>
<sequence length="264" mass="29618">MTGPSKISTSQFIKIEIKDKLAVITLCQPRKKNAINTIMYEDLTRCLNFLSENDEVSITVITGSGDFYSSGTDLLDGLKENSDSAIKNASIRLQKFIEAFINHKKILVALVNGPAIGIAVTTLALCDIVYSIDTATFQTPFTKLGMTAEGCSSYTFPKILGTAKANDMLLFNYKMTAEEAYQAGLISRLFTKEEMKTRVWKELEKHAAELPSNSLKFSKDMIRGFDLAKLKEANKMECQRLEERWKSEDCLNAVVNFMSRRSKM</sequence>
<dbReference type="CTD" id="8239994"/>
<accession>E0VGG6</accession>
<dbReference type="EMBL" id="AAZO01002119">
    <property type="status" value="NOT_ANNOTATED_CDS"/>
    <property type="molecule type" value="Genomic_DNA"/>
</dbReference>
<dbReference type="Gene3D" id="3.90.226.10">
    <property type="entry name" value="2-enoyl-CoA Hydratase, Chain A, domain 1"/>
    <property type="match status" value="1"/>
</dbReference>
<dbReference type="eggNOG" id="KOG0016">
    <property type="taxonomic scope" value="Eukaryota"/>
</dbReference>
<dbReference type="Proteomes" id="UP000009046">
    <property type="component" value="Unassembled WGS sequence"/>
</dbReference>
<dbReference type="EnsemblMetazoa" id="PHUM182320-RA">
    <property type="protein sequence ID" value="PHUM182320-PA"/>
    <property type="gene ID" value="PHUM182320"/>
</dbReference>
<name>E0VGG6_PEDHC</name>
<evidence type="ECO:0008006" key="7">
    <source>
        <dbReference type="Google" id="ProtNLM"/>
    </source>
</evidence>
<organism>
    <name type="scientific">Pediculus humanus subsp. corporis</name>
    <name type="common">Body louse</name>
    <dbReference type="NCBI Taxonomy" id="121224"/>
    <lineage>
        <taxon>Eukaryota</taxon>
        <taxon>Metazoa</taxon>
        <taxon>Ecdysozoa</taxon>
        <taxon>Arthropoda</taxon>
        <taxon>Hexapoda</taxon>
        <taxon>Insecta</taxon>
        <taxon>Pterygota</taxon>
        <taxon>Neoptera</taxon>
        <taxon>Paraneoptera</taxon>
        <taxon>Psocodea</taxon>
        <taxon>Troctomorpha</taxon>
        <taxon>Phthiraptera</taxon>
        <taxon>Anoplura</taxon>
        <taxon>Pediculidae</taxon>
        <taxon>Pediculus</taxon>
    </lineage>
</organism>
<dbReference type="PANTHER" id="PTHR43684">
    <property type="match status" value="1"/>
</dbReference>
<evidence type="ECO:0000256" key="2">
    <source>
        <dbReference type="ARBA" id="ARBA00023140"/>
    </source>
</evidence>
<evidence type="ECO:0000313" key="4">
    <source>
        <dbReference type="EMBL" id="EEB12472.1"/>
    </source>
</evidence>
<proteinExistence type="predicted"/>
<dbReference type="GO" id="GO:0004165">
    <property type="term" value="F:delta(3)-delta(2)-enoyl-CoA isomerase activity"/>
    <property type="evidence" value="ECO:0007669"/>
    <property type="project" value="UniProtKB-ARBA"/>
</dbReference>
<reference evidence="4" key="1">
    <citation type="submission" date="2007-04" db="EMBL/GenBank/DDBJ databases">
        <title>Annotation of Pediculus humanus corporis strain USDA.</title>
        <authorList>
            <person name="Kirkness E."/>
            <person name="Hannick L."/>
            <person name="Hass B."/>
            <person name="Bruggner R."/>
            <person name="Lawson D."/>
            <person name="Bidwell S."/>
            <person name="Joardar V."/>
            <person name="Caler E."/>
            <person name="Walenz B."/>
            <person name="Inman J."/>
            <person name="Schobel S."/>
            <person name="Galinsky K."/>
            <person name="Amedeo P."/>
            <person name="Strausberg R."/>
        </authorList>
    </citation>
    <scope>NUCLEOTIDE SEQUENCE</scope>
    <source>
        <strain evidence="4">USDA</strain>
    </source>
</reference>
<reference evidence="5" key="3">
    <citation type="submission" date="2020-05" db="UniProtKB">
        <authorList>
            <consortium name="EnsemblMetazoa"/>
        </authorList>
    </citation>
    <scope>IDENTIFICATION</scope>
    <source>
        <strain evidence="5">USDA</strain>
    </source>
</reference>
<dbReference type="InterPro" id="IPR014748">
    <property type="entry name" value="Enoyl-CoA_hydra_C"/>
</dbReference>
<keyword evidence="6" id="KW-1185">Reference proteome</keyword>
<comment type="subcellular location">
    <subcellularLocation>
        <location evidence="1">Peroxisome</location>
    </subcellularLocation>
</comment>
<dbReference type="InParanoid" id="E0VGG6"/>
<protein>
    <recommendedName>
        <fullName evidence="7">Enoyl-CoA delta isomerase 2, mitochondrial</fullName>
    </recommendedName>
</protein>
<dbReference type="InterPro" id="IPR051053">
    <property type="entry name" value="ECH/Chromodomain_protein"/>
</dbReference>
<keyword evidence="3" id="KW-0413">Isomerase</keyword>
<dbReference type="Gene3D" id="1.10.12.10">
    <property type="entry name" value="Lyase 2-enoyl-coa Hydratase, Chain A, domain 2"/>
    <property type="match status" value="1"/>
</dbReference>
<reference evidence="4" key="2">
    <citation type="submission" date="2007-04" db="EMBL/GenBank/DDBJ databases">
        <title>The genome of the human body louse.</title>
        <authorList>
            <consortium name="The Human Body Louse Genome Consortium"/>
            <person name="Kirkness E."/>
            <person name="Walenz B."/>
            <person name="Hass B."/>
            <person name="Bruggner R."/>
            <person name="Strausberg R."/>
        </authorList>
    </citation>
    <scope>NUCLEOTIDE SEQUENCE</scope>
    <source>
        <strain evidence="4">USDA</strain>
    </source>
</reference>
<dbReference type="RefSeq" id="XP_002425210.1">
    <property type="nucleotide sequence ID" value="XM_002425165.1"/>
</dbReference>
<gene>
    <name evidence="5" type="primary">8239994</name>
    <name evidence="4" type="ORF">Phum_PHUM182320</name>
</gene>
<dbReference type="InterPro" id="IPR029045">
    <property type="entry name" value="ClpP/crotonase-like_dom_sf"/>
</dbReference>
<dbReference type="SUPFAM" id="SSF52096">
    <property type="entry name" value="ClpP/crotonase"/>
    <property type="match status" value="1"/>
</dbReference>
<dbReference type="FunCoup" id="E0VGG6">
    <property type="interactions" value="572"/>
</dbReference>
<dbReference type="HOGENOM" id="CLU_009834_7_2_1"/>
<dbReference type="PANTHER" id="PTHR43684:SF1">
    <property type="entry name" value="ENOYL-COA DELTA ISOMERASE 2"/>
    <property type="match status" value="1"/>
</dbReference>
<keyword evidence="2" id="KW-0576">Peroxisome</keyword>
<evidence type="ECO:0000256" key="3">
    <source>
        <dbReference type="ARBA" id="ARBA00023235"/>
    </source>
</evidence>
<evidence type="ECO:0000313" key="5">
    <source>
        <dbReference type="EnsemblMetazoa" id="PHUM182320-PA"/>
    </source>
</evidence>
<dbReference type="STRING" id="121224.E0VGG6"/>
<dbReference type="GO" id="GO:0005777">
    <property type="term" value="C:peroxisome"/>
    <property type="evidence" value="ECO:0007669"/>
    <property type="project" value="UniProtKB-SubCell"/>
</dbReference>
<dbReference type="AlphaFoldDB" id="E0VGG6"/>
<evidence type="ECO:0000313" key="6">
    <source>
        <dbReference type="Proteomes" id="UP000009046"/>
    </source>
</evidence>
<evidence type="ECO:0000256" key="1">
    <source>
        <dbReference type="ARBA" id="ARBA00004275"/>
    </source>
</evidence>
<dbReference type="KEGG" id="phu:Phum_PHUM182320"/>
<dbReference type="OMA" id="VVWPKIR"/>
<dbReference type="GeneID" id="8239994"/>
<dbReference type="InterPro" id="IPR001753">
    <property type="entry name" value="Enoyl-CoA_hydra/iso"/>
</dbReference>